<evidence type="ECO:0000313" key="3">
    <source>
        <dbReference type="EMBL" id="RWX43910.1"/>
    </source>
</evidence>
<dbReference type="InterPro" id="IPR041682">
    <property type="entry name" value="AAA_14"/>
</dbReference>
<evidence type="ECO:0000259" key="2">
    <source>
        <dbReference type="Pfam" id="PF13635"/>
    </source>
</evidence>
<dbReference type="AlphaFoldDB" id="A0A444ISX6"/>
<feature type="domain" description="DUF4143" evidence="2">
    <location>
        <begin position="222"/>
        <end position="389"/>
    </location>
</feature>
<gene>
    <name evidence="3" type="ORF">H206_02329</name>
</gene>
<name>A0A444ISX6_9BACT</name>
<dbReference type="Gene3D" id="3.40.50.300">
    <property type="entry name" value="P-loop containing nucleotide triphosphate hydrolases"/>
    <property type="match status" value="1"/>
</dbReference>
<evidence type="ECO:0000313" key="4">
    <source>
        <dbReference type="Proteomes" id="UP000287853"/>
    </source>
</evidence>
<dbReference type="EMBL" id="MTKO01000106">
    <property type="protein sequence ID" value="RWX43910.1"/>
    <property type="molecule type" value="Genomic_DNA"/>
</dbReference>
<keyword evidence="4" id="KW-1185">Reference proteome</keyword>
<reference evidence="3 4" key="1">
    <citation type="submission" date="2017-01" db="EMBL/GenBank/DDBJ databases">
        <title>The cable genome- insights into the physiology and evolution of filamentous bacteria capable of sulfide oxidation via long distance electron transfer.</title>
        <authorList>
            <person name="Schreiber L."/>
            <person name="Bjerg J.T."/>
            <person name="Boggild A."/>
            <person name="Van De Vossenberg J."/>
            <person name="Meysman F."/>
            <person name="Nielsen L.P."/>
            <person name="Schramm A."/>
            <person name="Kjeldsen K.U."/>
        </authorList>
    </citation>
    <scope>NUCLEOTIDE SEQUENCE [LARGE SCALE GENOMIC DNA]</scope>
    <source>
        <strain evidence="3">MCF</strain>
    </source>
</reference>
<dbReference type="SUPFAM" id="SSF52540">
    <property type="entry name" value="P-loop containing nucleoside triphosphate hydrolases"/>
    <property type="match status" value="1"/>
</dbReference>
<dbReference type="PANTHER" id="PTHR33295:SF7">
    <property type="entry name" value="ATPASE"/>
    <property type="match status" value="1"/>
</dbReference>
<comment type="caution">
    <text evidence="3">The sequence shown here is derived from an EMBL/GenBank/DDBJ whole genome shotgun (WGS) entry which is preliminary data.</text>
</comment>
<dbReference type="InterPro" id="IPR027417">
    <property type="entry name" value="P-loop_NTPase"/>
</dbReference>
<dbReference type="PANTHER" id="PTHR33295">
    <property type="entry name" value="ATPASE"/>
    <property type="match status" value="1"/>
</dbReference>
<dbReference type="Pfam" id="PF13635">
    <property type="entry name" value="DUF4143"/>
    <property type="match status" value="1"/>
</dbReference>
<evidence type="ECO:0000259" key="1">
    <source>
        <dbReference type="Pfam" id="PF13173"/>
    </source>
</evidence>
<dbReference type="Proteomes" id="UP000287853">
    <property type="component" value="Unassembled WGS sequence"/>
</dbReference>
<proteinExistence type="predicted"/>
<feature type="domain" description="AAA" evidence="1">
    <location>
        <begin position="18"/>
        <end position="152"/>
    </location>
</feature>
<protein>
    <recommendedName>
        <fullName evidence="5">AAA+ ATPase domain-containing protein</fullName>
    </recommendedName>
</protein>
<dbReference type="Pfam" id="PF13173">
    <property type="entry name" value="AAA_14"/>
    <property type="match status" value="1"/>
</dbReference>
<evidence type="ECO:0008006" key="5">
    <source>
        <dbReference type="Google" id="ProtNLM"/>
    </source>
</evidence>
<accession>A0A444ISX6</accession>
<sequence>MFRRALSDIDEWKNRTDRKPLIIRGARQVGKTWLVREAARKHFENLIEINFDKTPDKAQLFKTGDIEKSLQLLEIDTNTEIVPGKTLIFFDEIQAVPSLLPLLRYFFEERPDIHILAAGSLLEFLLAEHDFSMPVGRIEYLHLGPMDFEEFLLGLGQDRLSHFLNVFSLEDRIPESIHNNLMYYVRLFWIIGGMPAAVKRYGSEQNFTAVEREHESILQTYEDDFSKYSQRIHSERLRRVFRRLPSLIGGKLKYVNLDPNEKSRDLADTLHLLELARISYPVRHSAGNGVPLGAEVKERDFKPLFLDIGLVTTGLSLNLADLHAEKELLMINNGAMAEQFVGQHLLYRQQSYKRPELYYWNREKRNSQAEVDYLISVSGQVVPVEVKAGKIGSLKSLQVFMSEKKLPAAVRFNSMVSSCLETRSAIAGKDSVNFSFISLPLYLVCQVERLLQKHFAGLHSSSR</sequence>
<dbReference type="InterPro" id="IPR025420">
    <property type="entry name" value="DUF4143"/>
</dbReference>
<organism evidence="3 4">
    <name type="scientific">Candidatus Electrothrix aarhusensis</name>
    <dbReference type="NCBI Taxonomy" id="1859131"/>
    <lineage>
        <taxon>Bacteria</taxon>
        <taxon>Pseudomonadati</taxon>
        <taxon>Thermodesulfobacteriota</taxon>
        <taxon>Desulfobulbia</taxon>
        <taxon>Desulfobulbales</taxon>
        <taxon>Desulfobulbaceae</taxon>
        <taxon>Candidatus Electrothrix</taxon>
    </lineage>
</organism>